<name>A0A6N6M7M7_9FLAO</name>
<proteinExistence type="predicted"/>
<protein>
    <submittedName>
        <fullName evidence="1">Uncharacterized protein</fullName>
    </submittedName>
</protein>
<evidence type="ECO:0000313" key="1">
    <source>
        <dbReference type="EMBL" id="KAB1064520.1"/>
    </source>
</evidence>
<reference evidence="1 2" key="1">
    <citation type="submission" date="2019-09" db="EMBL/GenBank/DDBJ databases">
        <title>Genomes of Cryomorphaceae.</title>
        <authorList>
            <person name="Bowman J.P."/>
        </authorList>
    </citation>
    <scope>NUCLEOTIDE SEQUENCE [LARGE SCALE GENOMIC DNA]</scope>
    <source>
        <strain evidence="1 2">KCTC 52047</strain>
    </source>
</reference>
<gene>
    <name evidence="1" type="ORF">F3059_07435</name>
</gene>
<comment type="caution">
    <text evidence="1">The sequence shown here is derived from an EMBL/GenBank/DDBJ whole genome shotgun (WGS) entry which is preliminary data.</text>
</comment>
<dbReference type="RefSeq" id="WP_151167775.1">
    <property type="nucleotide sequence ID" value="NZ_WACR01000005.1"/>
</dbReference>
<keyword evidence="2" id="KW-1185">Reference proteome</keyword>
<dbReference type="AlphaFoldDB" id="A0A6N6M7M7"/>
<sequence length="105" mass="12367">MDHQEEKINAQLSQIRDYHDLEIMIHEKEQLLKLKEQQLKLRRDLVYARVEQKYGISSNRFDGFKLIRGLISNLLEAKPELKNSSFVPFLSKALKIVPAVAKMFR</sequence>
<organism evidence="1 2">
    <name type="scientific">Salibacter halophilus</name>
    <dbReference type="NCBI Taxonomy" id="1803916"/>
    <lineage>
        <taxon>Bacteria</taxon>
        <taxon>Pseudomonadati</taxon>
        <taxon>Bacteroidota</taxon>
        <taxon>Flavobacteriia</taxon>
        <taxon>Flavobacteriales</taxon>
        <taxon>Salibacteraceae</taxon>
        <taxon>Salibacter</taxon>
    </lineage>
</organism>
<dbReference type="Proteomes" id="UP000435357">
    <property type="component" value="Unassembled WGS sequence"/>
</dbReference>
<evidence type="ECO:0000313" key="2">
    <source>
        <dbReference type="Proteomes" id="UP000435357"/>
    </source>
</evidence>
<accession>A0A6N6M7M7</accession>
<dbReference type="EMBL" id="WACR01000005">
    <property type="protein sequence ID" value="KAB1064520.1"/>
    <property type="molecule type" value="Genomic_DNA"/>
</dbReference>